<evidence type="ECO:0000256" key="4">
    <source>
        <dbReference type="ARBA" id="ARBA00022729"/>
    </source>
</evidence>
<dbReference type="InterPro" id="IPR057336">
    <property type="entry name" value="GerAC_N"/>
</dbReference>
<reference evidence="10 11" key="1">
    <citation type="submission" date="2023-11" db="EMBL/GenBank/DDBJ databases">
        <title>Draft genome sequence of a psychrophilic Clostridium strain from permafrost water brine.</title>
        <authorList>
            <person name="Shcherbakova V.A."/>
            <person name="Trubitsyn V.E."/>
            <person name="Zakharyuk A.G."/>
        </authorList>
    </citation>
    <scope>NUCLEOTIDE SEQUENCE [LARGE SCALE GENOMIC DNA]</scope>
    <source>
        <strain evidence="10 11">14F</strain>
    </source>
</reference>
<dbReference type="PANTHER" id="PTHR35789">
    <property type="entry name" value="SPORE GERMINATION PROTEIN B3"/>
    <property type="match status" value="1"/>
</dbReference>
<evidence type="ECO:0000256" key="5">
    <source>
        <dbReference type="ARBA" id="ARBA00023136"/>
    </source>
</evidence>
<name>A0ABU7UKB3_9CLOT</name>
<gene>
    <name evidence="10" type="ORF">SJI18_03090</name>
</gene>
<evidence type="ECO:0000313" key="11">
    <source>
        <dbReference type="Proteomes" id="UP001498469"/>
    </source>
</evidence>
<dbReference type="RefSeq" id="WP_216248305.1">
    <property type="nucleotide sequence ID" value="NZ_JAZHFS010000002.1"/>
</dbReference>
<proteinExistence type="inferred from homology"/>
<keyword evidence="4" id="KW-0732">Signal</keyword>
<feature type="domain" description="Spore germination protein N-terminal" evidence="9">
    <location>
        <begin position="27"/>
        <end position="214"/>
    </location>
</feature>
<dbReference type="Pfam" id="PF25198">
    <property type="entry name" value="Spore_GerAC_N"/>
    <property type="match status" value="1"/>
</dbReference>
<evidence type="ECO:0000256" key="2">
    <source>
        <dbReference type="ARBA" id="ARBA00007886"/>
    </source>
</evidence>
<evidence type="ECO:0000256" key="6">
    <source>
        <dbReference type="ARBA" id="ARBA00023139"/>
    </source>
</evidence>
<organism evidence="10 11">
    <name type="scientific">Clostridium frigoriphilum</name>
    <dbReference type="NCBI Taxonomy" id="443253"/>
    <lineage>
        <taxon>Bacteria</taxon>
        <taxon>Bacillati</taxon>
        <taxon>Bacillota</taxon>
        <taxon>Clostridia</taxon>
        <taxon>Eubacteriales</taxon>
        <taxon>Clostridiaceae</taxon>
        <taxon>Clostridium</taxon>
    </lineage>
</organism>
<evidence type="ECO:0000313" key="10">
    <source>
        <dbReference type="EMBL" id="MEF2111289.1"/>
    </source>
</evidence>
<dbReference type="PANTHER" id="PTHR35789:SF1">
    <property type="entry name" value="SPORE GERMINATION PROTEIN B3"/>
    <property type="match status" value="1"/>
</dbReference>
<keyword evidence="3" id="KW-0309">Germination</keyword>
<sequence>MKKKKIIIVLLVVSIVSIYAEKLQVSPVEDLNITAGVGYDINKGLNGEVEYRVPITIYDFKTKGKEGAGSSIKNSTKIIKGSDVSSSIIKTKANTIAEIRQQRQLNASKPFTIGTPKITIIGEEQAFYGIKNIVNILFFNANGNDKVIFAVGKGKAEDILRVKVDGYPSAADYMEGIVRHGTNYNFFNTEYNLLNIYVTLDSEGKNLVLPYLEIKDKNIAITGMALFKGDKMAYVLPMEEGKIMNMLREKNGKGILSLQESPDKYINYDATVKRKVKCNKIKGKYEFIIDLEFQGDIIENTLYKSMKKESEKEFEELISKKIEMKCYDFLCKMKNSYKIDCLNLGMYAAAKYGRESGVDWNDEVSNADIKVNVVVNIDKIGIGQY</sequence>
<accession>A0ABU7UKB3</accession>
<feature type="domain" description="Spore germination GerAC-like C-terminal" evidence="8">
    <location>
        <begin position="222"/>
        <end position="381"/>
    </location>
</feature>
<dbReference type="Pfam" id="PF05504">
    <property type="entry name" value="Spore_GerAC"/>
    <property type="match status" value="1"/>
</dbReference>
<keyword evidence="11" id="KW-1185">Reference proteome</keyword>
<keyword evidence="5" id="KW-0472">Membrane</keyword>
<comment type="caution">
    <text evidence="10">The sequence shown here is derived from an EMBL/GenBank/DDBJ whole genome shotgun (WGS) entry which is preliminary data.</text>
</comment>
<protein>
    <submittedName>
        <fullName evidence="10">Ger(X)C family spore germination C-terminal domain-containing protein</fullName>
    </submittedName>
</protein>
<evidence type="ECO:0000256" key="7">
    <source>
        <dbReference type="ARBA" id="ARBA00023288"/>
    </source>
</evidence>
<evidence type="ECO:0000256" key="3">
    <source>
        <dbReference type="ARBA" id="ARBA00022544"/>
    </source>
</evidence>
<evidence type="ECO:0000256" key="1">
    <source>
        <dbReference type="ARBA" id="ARBA00004635"/>
    </source>
</evidence>
<dbReference type="InterPro" id="IPR008844">
    <property type="entry name" value="Spore_GerAC-like"/>
</dbReference>
<comment type="subcellular location">
    <subcellularLocation>
        <location evidence="1">Membrane</location>
        <topology evidence="1">Lipid-anchor</topology>
    </subcellularLocation>
</comment>
<evidence type="ECO:0000259" key="9">
    <source>
        <dbReference type="Pfam" id="PF25198"/>
    </source>
</evidence>
<keyword evidence="6" id="KW-0564">Palmitate</keyword>
<dbReference type="InterPro" id="IPR046953">
    <property type="entry name" value="Spore_GerAC-like_C"/>
</dbReference>
<dbReference type="Proteomes" id="UP001498469">
    <property type="component" value="Unassembled WGS sequence"/>
</dbReference>
<comment type="similarity">
    <text evidence="2">Belongs to the GerABKC lipoprotein family.</text>
</comment>
<dbReference type="EMBL" id="JAZHFS010000002">
    <property type="protein sequence ID" value="MEF2111289.1"/>
    <property type="molecule type" value="Genomic_DNA"/>
</dbReference>
<evidence type="ECO:0000259" key="8">
    <source>
        <dbReference type="Pfam" id="PF05504"/>
    </source>
</evidence>
<keyword evidence="7" id="KW-0449">Lipoprotein</keyword>